<organism evidence="1 2">
    <name type="scientific">Oopsacas minuta</name>
    <dbReference type="NCBI Taxonomy" id="111878"/>
    <lineage>
        <taxon>Eukaryota</taxon>
        <taxon>Metazoa</taxon>
        <taxon>Porifera</taxon>
        <taxon>Hexactinellida</taxon>
        <taxon>Hexasterophora</taxon>
        <taxon>Lyssacinosida</taxon>
        <taxon>Leucopsacidae</taxon>
        <taxon>Oopsacas</taxon>
    </lineage>
</organism>
<evidence type="ECO:0000313" key="1">
    <source>
        <dbReference type="EMBL" id="KAI6658434.1"/>
    </source>
</evidence>
<comment type="caution">
    <text evidence="1">The sequence shown here is derived from an EMBL/GenBank/DDBJ whole genome shotgun (WGS) entry which is preliminary data.</text>
</comment>
<name>A0AAV7KCW8_9METZ</name>
<dbReference type="Proteomes" id="UP001165289">
    <property type="component" value="Unassembled WGS sequence"/>
</dbReference>
<accession>A0AAV7KCW8</accession>
<protein>
    <submittedName>
        <fullName evidence="1">Uncharacterized protein</fullName>
    </submittedName>
</protein>
<reference evidence="1 2" key="1">
    <citation type="journal article" date="2023" name="BMC Biol.">
        <title>The compact genome of the sponge Oopsacas minuta (Hexactinellida) is lacking key metazoan core genes.</title>
        <authorList>
            <person name="Santini S."/>
            <person name="Schenkelaars Q."/>
            <person name="Jourda C."/>
            <person name="Duchesne M."/>
            <person name="Belahbib H."/>
            <person name="Rocher C."/>
            <person name="Selva M."/>
            <person name="Riesgo A."/>
            <person name="Vervoort M."/>
            <person name="Leys S.P."/>
            <person name="Kodjabachian L."/>
            <person name="Le Bivic A."/>
            <person name="Borchiellini C."/>
            <person name="Claverie J.M."/>
            <person name="Renard E."/>
        </authorList>
    </citation>
    <scope>NUCLEOTIDE SEQUENCE [LARGE SCALE GENOMIC DNA]</scope>
    <source>
        <strain evidence="1">SPO-2</strain>
    </source>
</reference>
<proteinExistence type="predicted"/>
<sequence>MSEWFKIMNVKDRFSTIRLRDESRQPWTADCTSFTRLEEACQIISTCAWQGGGGRKLKLTKQTAEAFTVSTRNNVDAAKLLLEDKDFDYVLPAIFVDEALEKFFGQARQRRGGNFYIDVVDIMAAAKIVNLQTLSKHDIMVESSSRVHDCDKNCTTSENPAERSEFIDEITPQDTQELLRSDDTLKHKVVYLAGYLVYKFGDSTSMEEIIGDEDGNEVSSEFLDNLNRGGLSVPTMSTVFFVHNAYNLHDQTKMRCRFHFAELLSFVAAPLAGNKAACTTLANILLKAHVLNVSDKEKSLGCLRRQDKLSN</sequence>
<keyword evidence="2" id="KW-1185">Reference proteome</keyword>
<dbReference type="EMBL" id="JAKMXF010000088">
    <property type="protein sequence ID" value="KAI6658434.1"/>
    <property type="molecule type" value="Genomic_DNA"/>
</dbReference>
<dbReference type="AlphaFoldDB" id="A0AAV7KCW8"/>
<gene>
    <name evidence="1" type="ORF">LOD99_15234</name>
</gene>
<evidence type="ECO:0000313" key="2">
    <source>
        <dbReference type="Proteomes" id="UP001165289"/>
    </source>
</evidence>